<evidence type="ECO:0000313" key="3">
    <source>
        <dbReference type="Proteomes" id="UP001232113"/>
    </source>
</evidence>
<organism evidence="2 3">
    <name type="scientific">Lactobacillus paragasseri</name>
    <dbReference type="NCBI Taxonomy" id="2107999"/>
    <lineage>
        <taxon>Bacteria</taxon>
        <taxon>Bacillati</taxon>
        <taxon>Bacillota</taxon>
        <taxon>Bacilli</taxon>
        <taxon>Lactobacillales</taxon>
        <taxon>Lactobacillaceae</taxon>
        <taxon>Lactobacillus</taxon>
    </lineage>
</organism>
<keyword evidence="1" id="KW-0472">Membrane</keyword>
<name>A0AAQ2K5P8_9LACO</name>
<dbReference type="PROSITE" id="PS51257">
    <property type="entry name" value="PROKAR_LIPOPROTEIN"/>
    <property type="match status" value="1"/>
</dbReference>
<dbReference type="EMBL" id="JASOLY010000031">
    <property type="protein sequence ID" value="MDK6869362.1"/>
    <property type="molecule type" value="Genomic_DNA"/>
</dbReference>
<keyword evidence="1" id="KW-0812">Transmembrane</keyword>
<dbReference type="Proteomes" id="UP001232113">
    <property type="component" value="Unassembled WGS sequence"/>
</dbReference>
<dbReference type="SMR" id="A0AAQ2K5P8"/>
<accession>A0AAQ2K5P8</accession>
<dbReference type="Pfam" id="PF12173">
    <property type="entry name" value="BacteriocIIc_cy"/>
    <property type="match status" value="1"/>
</dbReference>
<feature type="transmembrane region" description="Helical" evidence="1">
    <location>
        <begin position="12"/>
        <end position="32"/>
    </location>
</feature>
<evidence type="ECO:0000313" key="2">
    <source>
        <dbReference type="EMBL" id="MDK6869362.1"/>
    </source>
</evidence>
<dbReference type="InterPro" id="IPR020970">
    <property type="entry name" value="Bacteriocin_IIc"/>
</dbReference>
<reference evidence="2" key="1">
    <citation type="submission" date="2023-05" db="EMBL/GenBank/DDBJ databases">
        <title>Cataloging the Phylogenetic Diversity of Human Bladder Bacteria.</title>
        <authorList>
            <person name="Du J."/>
        </authorList>
    </citation>
    <scope>NUCLEOTIDE SEQUENCE</scope>
    <source>
        <strain evidence="2">UMB6975B</strain>
    </source>
</reference>
<feature type="transmembrane region" description="Helical" evidence="1">
    <location>
        <begin position="66"/>
        <end position="88"/>
    </location>
</feature>
<gene>
    <name evidence="2" type="ORF">QP354_09870</name>
</gene>
<proteinExistence type="predicted"/>
<sequence>MTKSYTNKFELNTLELALLFLILGSCLLYFSVNVYWVADQFGIHLATGTLRKLIDAVGSGSSLAGAYAAIAGITIPAWAAAAIGAMGATAA</sequence>
<dbReference type="RefSeq" id="WP_020807111.1">
    <property type="nucleotide sequence ID" value="NZ_BEXI01000004.1"/>
</dbReference>
<comment type="caution">
    <text evidence="2">The sequence shown here is derived from an EMBL/GenBank/DDBJ whole genome shotgun (WGS) entry which is preliminary data.</text>
</comment>
<keyword evidence="1" id="KW-1133">Transmembrane helix</keyword>
<protein>
    <submittedName>
        <fullName evidence="2">Class IIc cyclic bacteriocin</fullName>
    </submittedName>
</protein>
<dbReference type="AlphaFoldDB" id="A0AAQ2K5P8"/>
<evidence type="ECO:0000256" key="1">
    <source>
        <dbReference type="SAM" id="Phobius"/>
    </source>
</evidence>